<keyword evidence="1" id="KW-0732">Signal</keyword>
<reference evidence="2 3" key="1">
    <citation type="submission" date="2018-06" db="EMBL/GenBank/DDBJ databases">
        <title>Fusarium incarnatum-equiseti species complex species 28.</title>
        <authorList>
            <person name="Gardiner D.M."/>
        </authorList>
    </citation>
    <scope>NUCLEOTIDE SEQUENCE [LARGE SCALE GENOMIC DNA]</scope>
    <source>
        <strain evidence="2 3">FIESC_28</strain>
    </source>
</reference>
<gene>
    <name evidence="2" type="ORF">FIESC28_03467</name>
</gene>
<organism evidence="2 3">
    <name type="scientific">Fusarium coffeatum</name>
    <dbReference type="NCBI Taxonomy" id="231269"/>
    <lineage>
        <taxon>Eukaryota</taxon>
        <taxon>Fungi</taxon>
        <taxon>Dikarya</taxon>
        <taxon>Ascomycota</taxon>
        <taxon>Pezizomycotina</taxon>
        <taxon>Sordariomycetes</taxon>
        <taxon>Hypocreomycetidae</taxon>
        <taxon>Hypocreales</taxon>
        <taxon>Nectriaceae</taxon>
        <taxon>Fusarium</taxon>
        <taxon>Fusarium incarnatum-equiseti species complex</taxon>
    </lineage>
</organism>
<dbReference type="EMBL" id="QKXC01000071">
    <property type="protein sequence ID" value="RBR23671.1"/>
    <property type="molecule type" value="Genomic_DNA"/>
</dbReference>
<dbReference type="GeneID" id="41992912"/>
<evidence type="ECO:0000256" key="1">
    <source>
        <dbReference type="SAM" id="SignalP"/>
    </source>
</evidence>
<accession>A0A366S2X9</accession>
<sequence length="60" mass="6464">MKFTTILFAITSVITVASAAPSMTDEQVSKAVLEKPPPLPLAKKEYGDAVEPDVQRYRGG</sequence>
<dbReference type="Proteomes" id="UP000253153">
    <property type="component" value="Unassembled WGS sequence"/>
</dbReference>
<comment type="caution">
    <text evidence="2">The sequence shown here is derived from an EMBL/GenBank/DDBJ whole genome shotgun (WGS) entry which is preliminary data.</text>
</comment>
<dbReference type="AlphaFoldDB" id="A0A366S2X9"/>
<feature type="chain" id="PRO_5016827248" evidence="1">
    <location>
        <begin position="20"/>
        <end position="60"/>
    </location>
</feature>
<evidence type="ECO:0000313" key="3">
    <source>
        <dbReference type="Proteomes" id="UP000253153"/>
    </source>
</evidence>
<feature type="signal peptide" evidence="1">
    <location>
        <begin position="1"/>
        <end position="19"/>
    </location>
</feature>
<keyword evidence="3" id="KW-1185">Reference proteome</keyword>
<name>A0A366S2X9_9HYPO</name>
<dbReference type="RefSeq" id="XP_031018262.1">
    <property type="nucleotide sequence ID" value="XM_031157616.1"/>
</dbReference>
<protein>
    <submittedName>
        <fullName evidence="2">Uncharacterized protein</fullName>
    </submittedName>
</protein>
<evidence type="ECO:0000313" key="2">
    <source>
        <dbReference type="EMBL" id="RBR23671.1"/>
    </source>
</evidence>
<proteinExistence type="predicted"/>